<gene>
    <name evidence="1" type="ORF">JTE90_018114</name>
</gene>
<accession>A0AAV6V0T3</accession>
<evidence type="ECO:0000313" key="1">
    <source>
        <dbReference type="EMBL" id="KAG8189461.1"/>
    </source>
</evidence>
<evidence type="ECO:0000313" key="2">
    <source>
        <dbReference type="Proteomes" id="UP000827092"/>
    </source>
</evidence>
<comment type="caution">
    <text evidence="1">The sequence shown here is derived from an EMBL/GenBank/DDBJ whole genome shotgun (WGS) entry which is preliminary data.</text>
</comment>
<protein>
    <submittedName>
        <fullName evidence="1">Uncharacterized protein</fullName>
    </submittedName>
</protein>
<sequence>MIGRNGKMFSSKDGECTRSRSCDQMKTEYPSGHYPFTTSGLKVSGQHINGSLTRYRHLQKHCGRHLDWPQKLDNN</sequence>
<name>A0AAV6V0T3_9ARAC</name>
<organism evidence="1 2">
    <name type="scientific">Oedothorax gibbosus</name>
    <dbReference type="NCBI Taxonomy" id="931172"/>
    <lineage>
        <taxon>Eukaryota</taxon>
        <taxon>Metazoa</taxon>
        <taxon>Ecdysozoa</taxon>
        <taxon>Arthropoda</taxon>
        <taxon>Chelicerata</taxon>
        <taxon>Arachnida</taxon>
        <taxon>Araneae</taxon>
        <taxon>Araneomorphae</taxon>
        <taxon>Entelegynae</taxon>
        <taxon>Araneoidea</taxon>
        <taxon>Linyphiidae</taxon>
        <taxon>Erigoninae</taxon>
        <taxon>Oedothorax</taxon>
    </lineage>
</organism>
<dbReference type="Proteomes" id="UP000827092">
    <property type="component" value="Unassembled WGS sequence"/>
</dbReference>
<dbReference type="AlphaFoldDB" id="A0AAV6V0T3"/>
<keyword evidence="2" id="KW-1185">Reference proteome</keyword>
<reference evidence="1 2" key="1">
    <citation type="journal article" date="2022" name="Nat. Ecol. Evol.">
        <title>A masculinizing supergene underlies an exaggerated male reproductive morph in a spider.</title>
        <authorList>
            <person name="Hendrickx F."/>
            <person name="De Corte Z."/>
            <person name="Sonet G."/>
            <person name="Van Belleghem S.M."/>
            <person name="Kostlbacher S."/>
            <person name="Vangestel C."/>
        </authorList>
    </citation>
    <scope>NUCLEOTIDE SEQUENCE [LARGE SCALE GENOMIC DNA]</scope>
    <source>
        <strain evidence="1">W744_W776</strain>
    </source>
</reference>
<proteinExistence type="predicted"/>
<dbReference type="EMBL" id="JAFNEN010000214">
    <property type="protein sequence ID" value="KAG8189461.1"/>
    <property type="molecule type" value="Genomic_DNA"/>
</dbReference>